<comment type="caution">
    <text evidence="2">The sequence shown here is derived from an EMBL/GenBank/DDBJ whole genome shotgun (WGS) entry which is preliminary data.</text>
</comment>
<accession>A0A918GVH0</accession>
<dbReference type="AlphaFoldDB" id="A0A918GVH0"/>
<proteinExistence type="predicted"/>
<reference evidence="2" key="1">
    <citation type="journal article" date="2014" name="Int. J. Syst. Evol. Microbiol.">
        <title>Complete genome sequence of Corynebacterium casei LMG S-19264T (=DSM 44701T), isolated from a smear-ripened cheese.</title>
        <authorList>
            <consortium name="US DOE Joint Genome Institute (JGI-PGF)"/>
            <person name="Walter F."/>
            <person name="Albersmeier A."/>
            <person name="Kalinowski J."/>
            <person name="Ruckert C."/>
        </authorList>
    </citation>
    <scope>NUCLEOTIDE SEQUENCE</scope>
    <source>
        <strain evidence="2">JCM 4234</strain>
    </source>
</reference>
<evidence type="ECO:0000256" key="1">
    <source>
        <dbReference type="SAM" id="MobiDB-lite"/>
    </source>
</evidence>
<sequence length="115" mass="11322">MAQDDLPADGDLVGAETEGGGLNREGFVDVGGEVEGADHCVHAGSLQGGSRGFPGGGGLAGGRAHAAEPRCGTAAPLAGAGRLGAGQNRTLMKAPASSKPTRWYVLLAAVLKSLT</sequence>
<protein>
    <submittedName>
        <fullName evidence="2">Uncharacterized protein</fullName>
    </submittedName>
</protein>
<dbReference type="EMBL" id="BMSL01000036">
    <property type="protein sequence ID" value="GGS68034.1"/>
    <property type="molecule type" value="Genomic_DNA"/>
</dbReference>
<reference evidence="2" key="2">
    <citation type="submission" date="2020-09" db="EMBL/GenBank/DDBJ databases">
        <authorList>
            <person name="Sun Q."/>
            <person name="Ohkuma M."/>
        </authorList>
    </citation>
    <scope>NUCLEOTIDE SEQUENCE</scope>
    <source>
        <strain evidence="2">JCM 4234</strain>
    </source>
</reference>
<feature type="region of interest" description="Disordered" evidence="1">
    <location>
        <begin position="1"/>
        <end position="25"/>
    </location>
</feature>
<dbReference type="Proteomes" id="UP000653493">
    <property type="component" value="Unassembled WGS sequence"/>
</dbReference>
<keyword evidence="3" id="KW-1185">Reference proteome</keyword>
<evidence type="ECO:0000313" key="2">
    <source>
        <dbReference type="EMBL" id="GGS68034.1"/>
    </source>
</evidence>
<evidence type="ECO:0000313" key="3">
    <source>
        <dbReference type="Proteomes" id="UP000653493"/>
    </source>
</evidence>
<name>A0A918GVH0_STRGD</name>
<organism evidence="2 3">
    <name type="scientific">Streptomyces griseoviridis</name>
    <dbReference type="NCBI Taxonomy" id="45398"/>
    <lineage>
        <taxon>Bacteria</taxon>
        <taxon>Bacillati</taxon>
        <taxon>Actinomycetota</taxon>
        <taxon>Actinomycetes</taxon>
        <taxon>Kitasatosporales</taxon>
        <taxon>Streptomycetaceae</taxon>
        <taxon>Streptomyces</taxon>
    </lineage>
</organism>
<gene>
    <name evidence="2" type="ORF">GCM10010238_65880</name>
</gene>